<keyword evidence="2" id="KW-1185">Reference proteome</keyword>
<dbReference type="RefSeq" id="WP_129886846.1">
    <property type="nucleotide sequence ID" value="NZ_CP035758.1"/>
</dbReference>
<gene>
    <name evidence="1" type="ORF">EPA93_09575</name>
</gene>
<organism evidence="1 2">
    <name type="scientific">Ktedonosporobacter rubrisoli</name>
    <dbReference type="NCBI Taxonomy" id="2509675"/>
    <lineage>
        <taxon>Bacteria</taxon>
        <taxon>Bacillati</taxon>
        <taxon>Chloroflexota</taxon>
        <taxon>Ktedonobacteria</taxon>
        <taxon>Ktedonobacterales</taxon>
        <taxon>Ktedonosporobacteraceae</taxon>
        <taxon>Ktedonosporobacter</taxon>
    </lineage>
</organism>
<evidence type="ECO:0000313" key="2">
    <source>
        <dbReference type="Proteomes" id="UP000290365"/>
    </source>
</evidence>
<reference evidence="1 2" key="1">
    <citation type="submission" date="2019-01" db="EMBL/GenBank/DDBJ databases">
        <title>Ktedonosporobacter rubrisoli SCAWS-G2.</title>
        <authorList>
            <person name="Huang Y."/>
            <person name="Yan B."/>
        </authorList>
    </citation>
    <scope>NUCLEOTIDE SEQUENCE [LARGE SCALE GENOMIC DNA]</scope>
    <source>
        <strain evidence="1 2">SCAWS-G2</strain>
    </source>
</reference>
<evidence type="ECO:0000313" key="1">
    <source>
        <dbReference type="EMBL" id="QBD76245.1"/>
    </source>
</evidence>
<dbReference type="AlphaFoldDB" id="A0A4P6JLZ3"/>
<dbReference type="Proteomes" id="UP000290365">
    <property type="component" value="Chromosome"/>
</dbReference>
<proteinExistence type="predicted"/>
<name>A0A4P6JLZ3_KTERU</name>
<accession>A0A4P6JLZ3</accession>
<dbReference type="KEGG" id="kbs:EPA93_09575"/>
<sequence>MDPSHQMSGWYYTIRTREQMKREHKPEANKPPRPSRIWPLVGKVGQLLVRIGSWLQKQACTKEAYVCYHQPVPGIES</sequence>
<dbReference type="EMBL" id="CP035758">
    <property type="protein sequence ID" value="QBD76245.1"/>
    <property type="molecule type" value="Genomic_DNA"/>
</dbReference>
<protein>
    <submittedName>
        <fullName evidence="1">Uncharacterized protein</fullName>
    </submittedName>
</protein>